<protein>
    <submittedName>
        <fullName evidence="1">Uncharacterized protein</fullName>
    </submittedName>
</protein>
<name>A0ABV0VKI9_9TELE</name>
<dbReference type="EMBL" id="JAHRIQ010113345">
    <property type="protein sequence ID" value="MEQ2257770.1"/>
    <property type="molecule type" value="Genomic_DNA"/>
</dbReference>
<proteinExistence type="predicted"/>
<accession>A0ABV0VKI9</accession>
<reference evidence="1 2" key="1">
    <citation type="submission" date="2021-06" db="EMBL/GenBank/DDBJ databases">
        <authorList>
            <person name="Palmer J.M."/>
        </authorList>
    </citation>
    <scope>NUCLEOTIDE SEQUENCE [LARGE SCALE GENOMIC DNA]</scope>
    <source>
        <strain evidence="2">if_2019</strain>
        <tissue evidence="1">Muscle</tissue>
    </source>
</reference>
<comment type="caution">
    <text evidence="1">The sequence shown here is derived from an EMBL/GenBank/DDBJ whole genome shotgun (WGS) entry which is preliminary data.</text>
</comment>
<gene>
    <name evidence="1" type="ORF">ILYODFUR_038116</name>
</gene>
<sequence length="110" mass="12681">MRGTRRGYGKRLLVGLKEVLDAVQQVRKGKCGPSQALCAFRRELQTWTVDIVGRWKEDFLNPVTMSSIEEAEPEDSGQCDSLNVPIHTWHHVARELFNYYFQPIIFTLLS</sequence>
<organism evidence="1 2">
    <name type="scientific">Ilyodon furcidens</name>
    <name type="common">goldbreast splitfin</name>
    <dbReference type="NCBI Taxonomy" id="33524"/>
    <lineage>
        <taxon>Eukaryota</taxon>
        <taxon>Metazoa</taxon>
        <taxon>Chordata</taxon>
        <taxon>Craniata</taxon>
        <taxon>Vertebrata</taxon>
        <taxon>Euteleostomi</taxon>
        <taxon>Actinopterygii</taxon>
        <taxon>Neopterygii</taxon>
        <taxon>Teleostei</taxon>
        <taxon>Neoteleostei</taxon>
        <taxon>Acanthomorphata</taxon>
        <taxon>Ovalentaria</taxon>
        <taxon>Atherinomorphae</taxon>
        <taxon>Cyprinodontiformes</taxon>
        <taxon>Goodeidae</taxon>
        <taxon>Ilyodon</taxon>
    </lineage>
</organism>
<keyword evidence="2" id="KW-1185">Reference proteome</keyword>
<evidence type="ECO:0000313" key="1">
    <source>
        <dbReference type="EMBL" id="MEQ2257770.1"/>
    </source>
</evidence>
<evidence type="ECO:0000313" key="2">
    <source>
        <dbReference type="Proteomes" id="UP001482620"/>
    </source>
</evidence>
<dbReference type="Proteomes" id="UP001482620">
    <property type="component" value="Unassembled WGS sequence"/>
</dbReference>